<feature type="transmembrane region" description="Helical" evidence="1">
    <location>
        <begin position="6"/>
        <end position="31"/>
    </location>
</feature>
<evidence type="ECO:0000256" key="1">
    <source>
        <dbReference type="SAM" id="Phobius"/>
    </source>
</evidence>
<dbReference type="OrthoDB" id="10021229at2759"/>
<keyword evidence="1" id="KW-1133">Transmembrane helix</keyword>
<comment type="caution">
    <text evidence="2">The sequence shown here is derived from an EMBL/GenBank/DDBJ whole genome shotgun (WGS) entry which is preliminary data.</text>
</comment>
<protein>
    <submittedName>
        <fullName evidence="2">Uncharacterized protein</fullName>
    </submittedName>
</protein>
<proteinExistence type="predicted"/>
<dbReference type="AlphaFoldDB" id="A0A814F746"/>
<gene>
    <name evidence="2" type="ORF">RFH988_LOCUS12886</name>
</gene>
<evidence type="ECO:0000313" key="3">
    <source>
        <dbReference type="Proteomes" id="UP000663882"/>
    </source>
</evidence>
<keyword evidence="1" id="KW-0812">Transmembrane</keyword>
<dbReference type="Proteomes" id="UP000663882">
    <property type="component" value="Unassembled WGS sequence"/>
</dbReference>
<keyword evidence="1" id="KW-0472">Membrane</keyword>
<feature type="transmembrane region" description="Helical" evidence="1">
    <location>
        <begin position="96"/>
        <end position="116"/>
    </location>
</feature>
<evidence type="ECO:0000313" key="2">
    <source>
        <dbReference type="EMBL" id="CAF0975960.1"/>
    </source>
</evidence>
<sequence>MNETNLTSIIFGIIIGFYSTIFLLCLSDIVYLSKEMIKIKDELDDIRNIYTNQSLFNQITSINYSHSKNSLISCTTKKLSGQFCLSYNEQRQLLDYINFICNMSILIFTSYSLYIYGIGTQHGLKYRFIFFLFKLFIIILSIWLNLYFKQGLPNDIFLYIWIDLNCIVSIYRSLCQTI</sequence>
<feature type="transmembrane region" description="Helical" evidence="1">
    <location>
        <begin position="128"/>
        <end position="148"/>
    </location>
</feature>
<accession>A0A814F746</accession>
<dbReference type="EMBL" id="CAJNOO010000552">
    <property type="protein sequence ID" value="CAF0975960.1"/>
    <property type="molecule type" value="Genomic_DNA"/>
</dbReference>
<reference evidence="2" key="1">
    <citation type="submission" date="2021-02" db="EMBL/GenBank/DDBJ databases">
        <authorList>
            <person name="Nowell W R."/>
        </authorList>
    </citation>
    <scope>NUCLEOTIDE SEQUENCE</scope>
</reference>
<name>A0A814F746_9BILA</name>
<organism evidence="2 3">
    <name type="scientific">Rotaria sordida</name>
    <dbReference type="NCBI Taxonomy" id="392033"/>
    <lineage>
        <taxon>Eukaryota</taxon>
        <taxon>Metazoa</taxon>
        <taxon>Spiralia</taxon>
        <taxon>Gnathifera</taxon>
        <taxon>Rotifera</taxon>
        <taxon>Eurotatoria</taxon>
        <taxon>Bdelloidea</taxon>
        <taxon>Philodinida</taxon>
        <taxon>Philodinidae</taxon>
        <taxon>Rotaria</taxon>
    </lineage>
</organism>